<proteinExistence type="inferred from homology"/>
<dbReference type="InterPro" id="IPR036907">
    <property type="entry name" value="5'-Nucleotdase_C_sf"/>
</dbReference>
<dbReference type="SUPFAM" id="SSF56300">
    <property type="entry name" value="Metallo-dependent phosphatases"/>
    <property type="match status" value="1"/>
</dbReference>
<dbReference type="RefSeq" id="WP_043941772.1">
    <property type="nucleotide sequence ID" value="NZ_JWHT01000052.1"/>
</dbReference>
<comment type="similarity">
    <text evidence="2">Belongs to the 5'-nucleotidase family.</text>
</comment>
<dbReference type="EMBL" id="JWHT01000052">
    <property type="protein sequence ID" value="KIU21203.1"/>
    <property type="molecule type" value="Genomic_DNA"/>
</dbReference>
<sequence length="519" mass="57202">MRVSIISTSDVHGYVRADDFRRPLLNDGLGLTRAATVIAALQEQASHGEAVVTIENGDFIQGSPLTNYVEKQAPEVTGIYQQLADAVGYDVRVFGNHEFNYGRDYLERVMADTPQLLNANVLDAETHQPFIGKPYAVFERADVKIGVIGLLTKYVAKWEQADNIRGLLFADPVEVAQNYIAELRPQVDVLVIAYHGGFAEDLQTGEPLERLTSENQGYQLLHLPGVDALVTGHQHRMIAEVADGVPTTQPGYRADNVGLITLDLDEQQTVVGREASLIKTADAAERADIVALIEPLQSQTNQWLDTAVGTVGDNMRITDHFAARLHSHPFIELVNRVQMDATQTTIANTALFNDEVRGLANDVTLRDIMTNYIYPNTLVVEALTGQDIKDALEVNGRYFAVAADGTLTVNPLFIEPKVQHYNYDIWSGIDYTFDFSRAAGDRVTAVSYQGQPLDMAATYEVAMNNYRAGGAGNFTMFSTDKIVREVQLETAELIGDYIMAHPEIHIAQPTNITAVGFQN</sequence>
<gene>
    <name evidence="5" type="primary">cpdB</name>
    <name evidence="5" type="ORF">ab3b_02034</name>
</gene>
<dbReference type="EC" id="3.1.3.6" evidence="5"/>
<dbReference type="SUPFAM" id="SSF55816">
    <property type="entry name" value="5'-nucleotidase (syn. UDP-sugar hydrolase), C-terminal domain"/>
    <property type="match status" value="1"/>
</dbReference>
<evidence type="ECO:0000256" key="1">
    <source>
        <dbReference type="ARBA" id="ARBA00022729"/>
    </source>
</evidence>
<keyword evidence="1" id="KW-0732">Signal</keyword>
<reference evidence="5 6" key="1">
    <citation type="journal article" date="2015" name="Microbiology (Mosc.)">
        <title>Genomics of the Weissella cibaria species with an examination of its metabolic traits.</title>
        <authorList>
            <person name="Lynch K.M."/>
            <person name="Lucid A."/>
            <person name="Arendt E.K."/>
            <person name="Sleator R.D."/>
            <person name="Lucey B."/>
            <person name="Coffey A."/>
        </authorList>
    </citation>
    <scope>NUCLEOTIDE SEQUENCE [LARGE SCALE GENOMIC DNA]</scope>
    <source>
        <strain evidence="5 6">AB3b</strain>
    </source>
</reference>
<dbReference type="InterPro" id="IPR029052">
    <property type="entry name" value="Metallo-depent_PP-like"/>
</dbReference>
<evidence type="ECO:0000313" key="6">
    <source>
        <dbReference type="Proteomes" id="UP000032289"/>
    </source>
</evidence>
<name>A0A0D1JIL3_9LACO</name>
<evidence type="ECO:0000256" key="2">
    <source>
        <dbReference type="RuleBase" id="RU362119"/>
    </source>
</evidence>
<protein>
    <submittedName>
        <fullName evidence="5">CpdB protein</fullName>
        <ecNumber evidence="5">3.1.3.6</ecNumber>
    </submittedName>
</protein>
<dbReference type="Pfam" id="PF02872">
    <property type="entry name" value="5_nucleotid_C"/>
    <property type="match status" value="1"/>
</dbReference>
<dbReference type="PRINTS" id="PR01607">
    <property type="entry name" value="APYRASEFAMLY"/>
</dbReference>
<feature type="domain" description="5'-Nucleotidase C-terminal" evidence="4">
    <location>
        <begin position="321"/>
        <end position="478"/>
    </location>
</feature>
<dbReference type="PANTHER" id="PTHR11575">
    <property type="entry name" value="5'-NUCLEOTIDASE-RELATED"/>
    <property type="match status" value="1"/>
</dbReference>
<accession>A0A0D1JIL3</accession>
<dbReference type="Gene3D" id="3.60.21.10">
    <property type="match status" value="1"/>
</dbReference>
<evidence type="ECO:0000259" key="3">
    <source>
        <dbReference type="Pfam" id="PF00149"/>
    </source>
</evidence>
<dbReference type="Gene3D" id="3.90.780.10">
    <property type="entry name" value="5'-Nucleotidase, C-terminal domain"/>
    <property type="match status" value="1"/>
</dbReference>
<dbReference type="AlphaFoldDB" id="A0A0D1JIL3"/>
<dbReference type="Pfam" id="PF00149">
    <property type="entry name" value="Metallophos"/>
    <property type="match status" value="1"/>
</dbReference>
<evidence type="ECO:0000313" key="5">
    <source>
        <dbReference type="EMBL" id="KIU21203.1"/>
    </source>
</evidence>
<dbReference type="InterPro" id="IPR008334">
    <property type="entry name" value="5'-Nucleotdase_C"/>
</dbReference>
<keyword evidence="2" id="KW-0547">Nucleotide-binding</keyword>
<organism evidence="5 6">
    <name type="scientific">Weissella cibaria</name>
    <dbReference type="NCBI Taxonomy" id="137591"/>
    <lineage>
        <taxon>Bacteria</taxon>
        <taxon>Bacillati</taxon>
        <taxon>Bacillota</taxon>
        <taxon>Bacilli</taxon>
        <taxon>Lactobacillales</taxon>
        <taxon>Lactobacillaceae</taxon>
        <taxon>Weissella</taxon>
    </lineage>
</organism>
<dbReference type="PANTHER" id="PTHR11575:SF6">
    <property type="entry name" value="2',3'-CYCLIC-NUCLEOTIDE 2'-PHOSPHODIESTERASE_3'-NUCLEOTIDASE"/>
    <property type="match status" value="1"/>
</dbReference>
<dbReference type="Proteomes" id="UP000032289">
    <property type="component" value="Unassembled WGS sequence"/>
</dbReference>
<dbReference type="GO" id="GO:0009166">
    <property type="term" value="P:nucleotide catabolic process"/>
    <property type="evidence" value="ECO:0007669"/>
    <property type="project" value="InterPro"/>
</dbReference>
<dbReference type="InterPro" id="IPR004843">
    <property type="entry name" value="Calcineurin-like_PHP"/>
</dbReference>
<dbReference type="GO" id="GO:0008254">
    <property type="term" value="F:3'-nucleotidase activity"/>
    <property type="evidence" value="ECO:0007669"/>
    <property type="project" value="UniProtKB-EC"/>
</dbReference>
<dbReference type="GO" id="GO:0000166">
    <property type="term" value="F:nucleotide binding"/>
    <property type="evidence" value="ECO:0007669"/>
    <property type="project" value="UniProtKB-KW"/>
</dbReference>
<dbReference type="PATRIC" id="fig|137591.24.peg.1974"/>
<evidence type="ECO:0000259" key="4">
    <source>
        <dbReference type="Pfam" id="PF02872"/>
    </source>
</evidence>
<comment type="caution">
    <text evidence="5">The sequence shown here is derived from an EMBL/GenBank/DDBJ whole genome shotgun (WGS) entry which is preliminary data.</text>
</comment>
<dbReference type="GO" id="GO:0030288">
    <property type="term" value="C:outer membrane-bounded periplasmic space"/>
    <property type="evidence" value="ECO:0007669"/>
    <property type="project" value="TreeGrafter"/>
</dbReference>
<feature type="domain" description="Calcineurin-like phosphoesterase" evidence="3">
    <location>
        <begin position="5"/>
        <end position="236"/>
    </location>
</feature>
<keyword evidence="2 5" id="KW-0378">Hydrolase</keyword>
<dbReference type="InterPro" id="IPR006179">
    <property type="entry name" value="5_nucleotidase/apyrase"/>
</dbReference>